<feature type="domain" description="DUF4277" evidence="2">
    <location>
        <begin position="1"/>
        <end position="35"/>
    </location>
</feature>
<sequence length="93" mass="10007">MGPGIDADHLNDDVLGRTLDALYEAGVSEVYQILAEQVIDKLGIKPQSVHLDITSFHVDGEYKSPPKTTRSALNWRGGTAATTAPTSTRLSLN</sequence>
<feature type="region of interest" description="Disordered" evidence="1">
    <location>
        <begin position="63"/>
        <end position="93"/>
    </location>
</feature>
<dbReference type="AlphaFoldDB" id="W3V240"/>
<accession>W3V240</accession>
<gene>
    <name evidence="3" type="ORF">PTE_03326</name>
</gene>
<evidence type="ECO:0000313" key="3">
    <source>
        <dbReference type="EMBL" id="ETS29996.1"/>
    </source>
</evidence>
<evidence type="ECO:0000259" key="2">
    <source>
        <dbReference type="Pfam" id="PF14104"/>
    </source>
</evidence>
<dbReference type="EMBL" id="AYSJ01000014">
    <property type="protein sequence ID" value="ETS29996.1"/>
    <property type="molecule type" value="Genomic_DNA"/>
</dbReference>
<evidence type="ECO:0000313" key="4">
    <source>
        <dbReference type="Proteomes" id="UP000018957"/>
    </source>
</evidence>
<reference evidence="3 4" key="1">
    <citation type="submission" date="2013-11" db="EMBL/GenBank/DDBJ databases">
        <title>Elucidation of the Photorhabdus temperata genome and generation of transposon mutant library to identify motility mutants.</title>
        <authorList>
            <person name="Hurst S.G.IV."/>
            <person name="Micheals B."/>
            <person name="Abebe-Akele F."/>
            <person name="Rowedder H."/>
            <person name="Bullock H."/>
            <person name="Jackobeck R."/>
            <person name="Janicki E."/>
            <person name="Tisa L.S."/>
        </authorList>
    </citation>
    <scope>NUCLEOTIDE SEQUENCE [LARGE SCALE GENOMIC DNA]</scope>
    <source>
        <strain evidence="3 4">NC19</strain>
    </source>
</reference>
<dbReference type="InterPro" id="IPR025457">
    <property type="entry name" value="DUF4277"/>
</dbReference>
<comment type="caution">
    <text evidence="3">The sequence shown here is derived from an EMBL/GenBank/DDBJ whole genome shotgun (WGS) entry which is preliminary data.</text>
</comment>
<dbReference type="Proteomes" id="UP000018957">
    <property type="component" value="Unassembled WGS sequence"/>
</dbReference>
<dbReference type="PATRIC" id="fig|1004151.3.peg.3429"/>
<dbReference type="Pfam" id="PF14104">
    <property type="entry name" value="DUF4277"/>
    <property type="match status" value="1"/>
</dbReference>
<organism evidence="3 4">
    <name type="scientific">Photorhabdus khanii NC19</name>
    <dbReference type="NCBI Taxonomy" id="1004151"/>
    <lineage>
        <taxon>Bacteria</taxon>
        <taxon>Pseudomonadati</taxon>
        <taxon>Pseudomonadota</taxon>
        <taxon>Gammaproteobacteria</taxon>
        <taxon>Enterobacterales</taxon>
        <taxon>Morganellaceae</taxon>
        <taxon>Photorhabdus</taxon>
    </lineage>
</organism>
<proteinExistence type="predicted"/>
<name>W3V240_9GAMM</name>
<feature type="compositionally biased region" description="Low complexity" evidence="1">
    <location>
        <begin position="79"/>
        <end position="93"/>
    </location>
</feature>
<keyword evidence="4" id="KW-1185">Reference proteome</keyword>
<evidence type="ECO:0000256" key="1">
    <source>
        <dbReference type="SAM" id="MobiDB-lite"/>
    </source>
</evidence>
<protein>
    <submittedName>
        <fullName evidence="3">Transposase</fullName>
    </submittedName>
</protein>